<dbReference type="Gene3D" id="2.60.120.650">
    <property type="entry name" value="Cupin"/>
    <property type="match status" value="1"/>
</dbReference>
<evidence type="ECO:0000259" key="4">
    <source>
        <dbReference type="Pfam" id="PF08007"/>
    </source>
</evidence>
<proteinExistence type="predicted"/>
<evidence type="ECO:0000313" key="6">
    <source>
        <dbReference type="Proteomes" id="UP000236047"/>
    </source>
</evidence>
<evidence type="ECO:0000256" key="1">
    <source>
        <dbReference type="ARBA" id="ARBA00001954"/>
    </source>
</evidence>
<dbReference type="GO" id="GO:0046872">
    <property type="term" value="F:metal ion binding"/>
    <property type="evidence" value="ECO:0007669"/>
    <property type="project" value="UniProtKB-KW"/>
</dbReference>
<comment type="cofactor">
    <cofactor evidence="1">
        <name>Fe(2+)</name>
        <dbReference type="ChEBI" id="CHEBI:29033"/>
    </cofactor>
</comment>
<evidence type="ECO:0000256" key="3">
    <source>
        <dbReference type="ARBA" id="ARBA00023004"/>
    </source>
</evidence>
<feature type="domain" description="JmjC" evidence="4">
    <location>
        <begin position="51"/>
        <end position="132"/>
    </location>
</feature>
<evidence type="ECO:0000313" key="5">
    <source>
        <dbReference type="EMBL" id="PNE43469.1"/>
    </source>
</evidence>
<evidence type="ECO:0000256" key="2">
    <source>
        <dbReference type="ARBA" id="ARBA00022723"/>
    </source>
</evidence>
<dbReference type="PANTHER" id="PTHR13096">
    <property type="entry name" value="MINA53 MYC INDUCED NUCLEAR ANTIGEN"/>
    <property type="match status" value="1"/>
</dbReference>
<reference evidence="6" key="1">
    <citation type="submission" date="2015-09" db="EMBL/GenBank/DDBJ databases">
        <authorList>
            <person name="Graham D.E."/>
            <person name="Mahan K.M."/>
            <person name="Klingeman D.M."/>
            <person name="Fida T."/>
            <person name="Giannone R.J."/>
            <person name="Hettich R.L."/>
            <person name="Parry R.J."/>
            <person name="Spain J.C."/>
        </authorList>
    </citation>
    <scope>NUCLEOTIDE SEQUENCE [LARGE SCALE GENOMIC DNA]</scope>
    <source>
        <strain evidence="6">JCM 4701</strain>
    </source>
</reference>
<name>A0A2N8PR52_STRNR</name>
<gene>
    <name evidence="5" type="ORF">AOB60_00655</name>
</gene>
<dbReference type="AlphaFoldDB" id="A0A2N8PR52"/>
<dbReference type="EMBL" id="LJSN01000001">
    <property type="protein sequence ID" value="PNE43469.1"/>
    <property type="molecule type" value="Genomic_DNA"/>
</dbReference>
<comment type="caution">
    <text evidence="5">The sequence shown here is derived from an EMBL/GenBank/DDBJ whole genome shotgun (WGS) entry which is preliminary data.</text>
</comment>
<dbReference type="SUPFAM" id="SSF51197">
    <property type="entry name" value="Clavaminate synthase-like"/>
    <property type="match status" value="1"/>
</dbReference>
<dbReference type="PANTHER" id="PTHR13096:SF8">
    <property type="entry name" value="RIBOSOMAL OXYGENASE 1"/>
    <property type="match status" value="1"/>
</dbReference>
<dbReference type="GO" id="GO:0051864">
    <property type="term" value="F:histone H3K36 demethylase activity"/>
    <property type="evidence" value="ECO:0007669"/>
    <property type="project" value="TreeGrafter"/>
</dbReference>
<keyword evidence="6" id="KW-1185">Reference proteome</keyword>
<keyword evidence="3" id="KW-0408">Iron</keyword>
<dbReference type="InterPro" id="IPR039994">
    <property type="entry name" value="NO66-like"/>
</dbReference>
<keyword evidence="2" id="KW-0479">Metal-binding</keyword>
<protein>
    <recommendedName>
        <fullName evidence="4">JmjC domain-containing protein</fullName>
    </recommendedName>
</protein>
<accession>A0A2N8PR52</accession>
<dbReference type="Pfam" id="PF08007">
    <property type="entry name" value="JmjC_2"/>
    <property type="match status" value="1"/>
</dbReference>
<sequence length="144" mass="15881">MTLIDGVDFQRVSADDAAVALPRTRSYENLHVHVDWIRLASRSLEVALGRRVTCAAYASQAGDTSLGRHDDDWDGIIVQLEGAKRWRVWTAPEGGPTEIVTRVGDVLVLTRGVPHDVDTPGRSLHLAFAVTHQPRPVEPPLTRM</sequence>
<dbReference type="Proteomes" id="UP000236047">
    <property type="component" value="Unassembled WGS sequence"/>
</dbReference>
<dbReference type="GO" id="GO:0032453">
    <property type="term" value="F:histone H3K4 demethylase activity"/>
    <property type="evidence" value="ECO:0007669"/>
    <property type="project" value="TreeGrafter"/>
</dbReference>
<dbReference type="InterPro" id="IPR003347">
    <property type="entry name" value="JmjC_dom"/>
</dbReference>
<organism evidence="5 6">
    <name type="scientific">Streptomyces noursei</name>
    <name type="common">Streptomyces albulus</name>
    <dbReference type="NCBI Taxonomy" id="1971"/>
    <lineage>
        <taxon>Bacteria</taxon>
        <taxon>Bacillati</taxon>
        <taxon>Actinomycetota</taxon>
        <taxon>Actinomycetes</taxon>
        <taxon>Kitasatosporales</taxon>
        <taxon>Streptomycetaceae</taxon>
        <taxon>Streptomyces</taxon>
    </lineage>
</organism>